<dbReference type="PROSITE" id="PS51419">
    <property type="entry name" value="RAB"/>
    <property type="match status" value="1"/>
</dbReference>
<evidence type="ECO:0000256" key="3">
    <source>
        <dbReference type="ARBA" id="ARBA00023288"/>
    </source>
</evidence>
<dbReference type="Proteomes" id="UP001152320">
    <property type="component" value="Chromosome 1"/>
</dbReference>
<dbReference type="OrthoDB" id="9989112at2759"/>
<reference evidence="5" key="1">
    <citation type="submission" date="2021-10" db="EMBL/GenBank/DDBJ databases">
        <title>Tropical sea cucumber genome reveals ecological adaptation and Cuvierian tubules defense mechanism.</title>
        <authorList>
            <person name="Chen T."/>
        </authorList>
    </citation>
    <scope>NUCLEOTIDE SEQUENCE</scope>
    <source>
        <strain evidence="5">Nanhai2018</strain>
        <tissue evidence="5">Muscle</tissue>
    </source>
</reference>
<evidence type="ECO:0000256" key="1">
    <source>
        <dbReference type="ARBA" id="ARBA00022741"/>
    </source>
</evidence>
<dbReference type="PROSITE" id="PS51420">
    <property type="entry name" value="RHO"/>
    <property type="match status" value="1"/>
</dbReference>
<dbReference type="InterPro" id="IPR001806">
    <property type="entry name" value="Small_GTPase"/>
</dbReference>
<sequence>MSTFQRLHSYRINNYHFVDSGHADINANSLPEDEEDVEYDYEYEYSTGILPTQNNHQDHEYVLNNSHHSTYTTNGRLLPRDNIIDETDSGFMAVRSSTLNHNSTPLSEELAQSLHSEFEEISATEVDNQFSAPPSQLRQGGRAHRHWSTSTKRAELNSSTETASIEDAPRGPGEGEESPLEEVRLSPKLHRPKKLESETIIEEGSQETNLLKDPQRLYKVVFVGDSYVGKTSLMHRVCNDAFHDGFNATIAGDVNFEEPDIVSYLWWTLASHHGKPTCTVQDGVDFQVKTMSVKGNSVAIQLWDTAGQERFRSITRHYFRKSDAVIVVYDVTSEKSFLSVRNWMTSIEEVTDEHVVRVIIGNKVDLEDLRQVQKKRGEEIAGTYQSLFYEASAKSGVNVADCIEELAHKLLEKEDREMEEALKLINEVVAKKKCCRS</sequence>
<keyword evidence="2" id="KW-0342">GTP-binding</keyword>
<gene>
    <name evidence="5" type="ORF">HOLleu_00526</name>
</gene>
<proteinExistence type="predicted"/>
<dbReference type="InterPro" id="IPR027417">
    <property type="entry name" value="P-loop_NTPase"/>
</dbReference>
<feature type="compositionally biased region" description="Polar residues" evidence="4">
    <location>
        <begin position="125"/>
        <end position="138"/>
    </location>
</feature>
<evidence type="ECO:0000256" key="4">
    <source>
        <dbReference type="SAM" id="MobiDB-lite"/>
    </source>
</evidence>
<organism evidence="5 6">
    <name type="scientific">Holothuria leucospilota</name>
    <name type="common">Black long sea cucumber</name>
    <name type="synonym">Mertensiothuria leucospilota</name>
    <dbReference type="NCBI Taxonomy" id="206669"/>
    <lineage>
        <taxon>Eukaryota</taxon>
        <taxon>Metazoa</taxon>
        <taxon>Echinodermata</taxon>
        <taxon>Eleutherozoa</taxon>
        <taxon>Echinozoa</taxon>
        <taxon>Holothuroidea</taxon>
        <taxon>Aspidochirotacea</taxon>
        <taxon>Aspidochirotida</taxon>
        <taxon>Holothuriidae</taxon>
        <taxon>Holothuria</taxon>
    </lineage>
</organism>
<dbReference type="PROSITE" id="PS51421">
    <property type="entry name" value="RAS"/>
    <property type="match status" value="1"/>
</dbReference>
<dbReference type="SUPFAM" id="SSF52540">
    <property type="entry name" value="P-loop containing nucleoside triphosphate hydrolases"/>
    <property type="match status" value="1"/>
</dbReference>
<feature type="region of interest" description="Disordered" evidence="4">
    <location>
        <begin position="125"/>
        <end position="184"/>
    </location>
</feature>
<keyword evidence="3" id="KW-0449">Lipoprotein</keyword>
<dbReference type="NCBIfam" id="TIGR00231">
    <property type="entry name" value="small_GTP"/>
    <property type="match status" value="1"/>
</dbReference>
<feature type="compositionally biased region" description="Polar residues" evidence="4">
    <location>
        <begin position="148"/>
        <end position="163"/>
    </location>
</feature>
<dbReference type="GO" id="GO:0005525">
    <property type="term" value="F:GTP binding"/>
    <property type="evidence" value="ECO:0007669"/>
    <property type="project" value="UniProtKB-KW"/>
</dbReference>
<dbReference type="InterPro" id="IPR005225">
    <property type="entry name" value="Small_GTP-bd"/>
</dbReference>
<dbReference type="CDD" id="cd00154">
    <property type="entry name" value="Rab"/>
    <property type="match status" value="1"/>
</dbReference>
<dbReference type="SMART" id="SM00174">
    <property type="entry name" value="RHO"/>
    <property type="match status" value="1"/>
</dbReference>
<dbReference type="GO" id="GO:0003924">
    <property type="term" value="F:GTPase activity"/>
    <property type="evidence" value="ECO:0007669"/>
    <property type="project" value="InterPro"/>
</dbReference>
<dbReference type="SMART" id="SM00175">
    <property type="entry name" value="RAB"/>
    <property type="match status" value="1"/>
</dbReference>
<dbReference type="Pfam" id="PF08477">
    <property type="entry name" value="Roc"/>
    <property type="match status" value="1"/>
</dbReference>
<dbReference type="AlphaFoldDB" id="A0A9Q1CP86"/>
<keyword evidence="1" id="KW-0547">Nucleotide-binding</keyword>
<dbReference type="SMART" id="SM00173">
    <property type="entry name" value="RAS"/>
    <property type="match status" value="1"/>
</dbReference>
<dbReference type="PANTHER" id="PTHR47977">
    <property type="entry name" value="RAS-RELATED PROTEIN RAB"/>
    <property type="match status" value="1"/>
</dbReference>
<evidence type="ECO:0000313" key="5">
    <source>
        <dbReference type="EMBL" id="KAJ8048275.1"/>
    </source>
</evidence>
<keyword evidence="6" id="KW-1185">Reference proteome</keyword>
<evidence type="ECO:0000313" key="6">
    <source>
        <dbReference type="Proteomes" id="UP001152320"/>
    </source>
</evidence>
<name>A0A9Q1CP86_HOLLE</name>
<dbReference type="InterPro" id="IPR050227">
    <property type="entry name" value="Rab"/>
</dbReference>
<accession>A0A9Q1CP86</accession>
<dbReference type="FunFam" id="3.40.50.300:FF:001129">
    <property type="entry name" value="ras-related protein Rab-44 isoform X2"/>
    <property type="match status" value="1"/>
</dbReference>
<dbReference type="Pfam" id="PF00071">
    <property type="entry name" value="Ras"/>
    <property type="match status" value="1"/>
</dbReference>
<comment type="caution">
    <text evidence="5">The sequence shown here is derived from an EMBL/GenBank/DDBJ whole genome shotgun (WGS) entry which is preliminary data.</text>
</comment>
<dbReference type="EMBL" id="JAIZAY010000001">
    <property type="protein sequence ID" value="KAJ8048275.1"/>
    <property type="molecule type" value="Genomic_DNA"/>
</dbReference>
<protein>
    <submittedName>
        <fullName evidence="5">Ras-related protein Rab-8B</fullName>
    </submittedName>
</protein>
<evidence type="ECO:0000256" key="2">
    <source>
        <dbReference type="ARBA" id="ARBA00023134"/>
    </source>
</evidence>
<dbReference type="Gene3D" id="3.40.50.300">
    <property type="entry name" value="P-loop containing nucleotide triphosphate hydrolases"/>
    <property type="match status" value="1"/>
</dbReference>
<dbReference type="PRINTS" id="PR00449">
    <property type="entry name" value="RASTRNSFRMNG"/>
</dbReference>